<evidence type="ECO:0000256" key="3">
    <source>
        <dbReference type="ARBA" id="ARBA00023004"/>
    </source>
</evidence>
<accession>A0A401G0V0</accession>
<organism evidence="6 7">
    <name type="scientific">Desulfonema ishimotonii</name>
    <dbReference type="NCBI Taxonomy" id="45657"/>
    <lineage>
        <taxon>Bacteria</taxon>
        <taxon>Pseudomonadati</taxon>
        <taxon>Thermodesulfobacteriota</taxon>
        <taxon>Desulfobacteria</taxon>
        <taxon>Desulfobacterales</taxon>
        <taxon>Desulfococcaceae</taxon>
        <taxon>Desulfonema</taxon>
    </lineage>
</organism>
<sequence length="333" mass="38677">MSSSIIKCLHLSDFHVGKDNYGQIQLFDSILEHIKETVNPISDLEMIFITGDIANRGEKSEYDSFVELFILPLSDILKDPTKIFIVPGNHDVNRSEARAVRRYNVTEDIPEFFDPDETGQKERKLLFPRFKNYIDGDFHEFVIEEEEWIYSEKGIFTHVHEKNGYSIGIIGINTAWLSESDEDKQKLSPGKALVENGLKEIHDCNLKIVLGHHPLNWFDEDFTSIKSLFGKNNVIYLHGHLHKINTSQEYGAGQQFLTLQTGAAFQARENEKWTNRLLWFELDLDNNFLKVEPRQWSKQNQEWALEGGAFPEIYRETGTDFWKLPITQPKKKL</sequence>
<dbReference type="EMBL" id="BEXT01000001">
    <property type="protein sequence ID" value="GBC62858.1"/>
    <property type="molecule type" value="Genomic_DNA"/>
</dbReference>
<dbReference type="OrthoDB" id="651281at2"/>
<comment type="similarity">
    <text evidence="4">Belongs to the cyclic nucleotide phosphodiesterase class-III family.</text>
</comment>
<dbReference type="PANTHER" id="PTHR42988:SF2">
    <property type="entry name" value="CYCLIC NUCLEOTIDE PHOSPHODIESTERASE CBUA0032-RELATED"/>
    <property type="match status" value="1"/>
</dbReference>
<evidence type="ECO:0000259" key="5">
    <source>
        <dbReference type="Pfam" id="PF00149"/>
    </source>
</evidence>
<keyword evidence="3" id="KW-0408">Iron</keyword>
<reference evidence="7" key="1">
    <citation type="submission" date="2017-11" db="EMBL/GenBank/DDBJ databases">
        <authorList>
            <person name="Watanabe M."/>
            <person name="Kojima H."/>
        </authorList>
    </citation>
    <scope>NUCLEOTIDE SEQUENCE [LARGE SCALE GENOMIC DNA]</scope>
    <source>
        <strain evidence="7">Tokyo 01</strain>
    </source>
</reference>
<evidence type="ECO:0000256" key="1">
    <source>
        <dbReference type="ARBA" id="ARBA00022723"/>
    </source>
</evidence>
<dbReference type="GO" id="GO:0046872">
    <property type="term" value="F:metal ion binding"/>
    <property type="evidence" value="ECO:0007669"/>
    <property type="project" value="UniProtKB-KW"/>
</dbReference>
<dbReference type="InterPro" id="IPR004843">
    <property type="entry name" value="Calcineurin-like_PHP"/>
</dbReference>
<proteinExistence type="inferred from homology"/>
<protein>
    <recommendedName>
        <fullName evidence="5">Calcineurin-like phosphoesterase domain-containing protein</fullName>
    </recommendedName>
</protein>
<evidence type="ECO:0000256" key="2">
    <source>
        <dbReference type="ARBA" id="ARBA00022801"/>
    </source>
</evidence>
<dbReference type="Proteomes" id="UP000288096">
    <property type="component" value="Unassembled WGS sequence"/>
</dbReference>
<dbReference type="SUPFAM" id="SSF56300">
    <property type="entry name" value="Metallo-dependent phosphatases"/>
    <property type="match status" value="1"/>
</dbReference>
<comment type="caution">
    <text evidence="6">The sequence shown here is derived from an EMBL/GenBank/DDBJ whole genome shotgun (WGS) entry which is preliminary data.</text>
</comment>
<dbReference type="Pfam" id="PF00149">
    <property type="entry name" value="Metallophos"/>
    <property type="match status" value="1"/>
</dbReference>
<feature type="domain" description="Calcineurin-like phosphoesterase" evidence="5">
    <location>
        <begin position="7"/>
        <end position="243"/>
    </location>
</feature>
<gene>
    <name evidence="6" type="ORF">DENIS_3842</name>
</gene>
<dbReference type="InterPro" id="IPR029052">
    <property type="entry name" value="Metallo-depent_PP-like"/>
</dbReference>
<dbReference type="Gene3D" id="3.60.21.10">
    <property type="match status" value="1"/>
</dbReference>
<keyword evidence="2" id="KW-0378">Hydrolase</keyword>
<dbReference type="AlphaFoldDB" id="A0A401G0V0"/>
<dbReference type="RefSeq" id="WP_124329998.1">
    <property type="nucleotide sequence ID" value="NZ_BEXT01000001.1"/>
</dbReference>
<evidence type="ECO:0000313" key="7">
    <source>
        <dbReference type="Proteomes" id="UP000288096"/>
    </source>
</evidence>
<dbReference type="PANTHER" id="PTHR42988">
    <property type="entry name" value="PHOSPHOHYDROLASE"/>
    <property type="match status" value="1"/>
</dbReference>
<evidence type="ECO:0000313" key="6">
    <source>
        <dbReference type="EMBL" id="GBC62858.1"/>
    </source>
</evidence>
<name>A0A401G0V0_9BACT</name>
<keyword evidence="1" id="KW-0479">Metal-binding</keyword>
<dbReference type="GO" id="GO:0016787">
    <property type="term" value="F:hydrolase activity"/>
    <property type="evidence" value="ECO:0007669"/>
    <property type="project" value="UniProtKB-KW"/>
</dbReference>
<keyword evidence="7" id="KW-1185">Reference proteome</keyword>
<dbReference type="InterPro" id="IPR050884">
    <property type="entry name" value="CNP_phosphodiesterase-III"/>
</dbReference>
<reference evidence="7" key="2">
    <citation type="submission" date="2019-01" db="EMBL/GenBank/DDBJ databases">
        <title>Genome sequence of Desulfonema ishimotonii strain Tokyo 01.</title>
        <authorList>
            <person name="Fukui M."/>
        </authorList>
    </citation>
    <scope>NUCLEOTIDE SEQUENCE [LARGE SCALE GENOMIC DNA]</scope>
    <source>
        <strain evidence="7">Tokyo 01</strain>
    </source>
</reference>
<evidence type="ECO:0000256" key="4">
    <source>
        <dbReference type="ARBA" id="ARBA00025742"/>
    </source>
</evidence>